<feature type="compositionally biased region" description="Low complexity" evidence="1">
    <location>
        <begin position="823"/>
        <end position="835"/>
    </location>
</feature>
<dbReference type="InterPro" id="IPR013083">
    <property type="entry name" value="Znf_RING/FYVE/PHD"/>
</dbReference>
<sequence length="1082" mass="119726">MKPDHSVTLELLTSDCGASYKIHFGDGSNVIQLNDGINTINIEVVAEDGTAKTYCVEVTKLSASVAELCGLEIDGGVQIQPEFSPNVYEYSSAVHLVKNSVTILPKLPDVNMQVSVNGSDSTEVISLNIGDTLVNIEVCSADGTKSQVYTLLITREQIPLAVTFKDERDQMEYECPFSLTALYRPVSVSPSDPKHIYSAPCIDVLTRRSKVDPLDEHPLGENWKLPELDLDRKMSAAPVKCFFAYRGCESVMKLSEVGSHAKDCPHKPPIKLDAKDVTETEWYKKHFASSSCLEIQTKHSLETRSWEKQLWKAIGEADVHQLCSHAKKQLKLYRETLPKPGDSMQYEHGRSPLDRLDQAAVHYASAVKLKPRDPQLHFLLGQVLEEQHYAAEMYGLKKTNEEDSQEPGMAEAAGREEEILAICRLHGFSSRPTLENQLKALDAELHQLKEQGLSGKADYIQTLFIWLSKRAGKDGRVCVSDEESWLHRALLKYLDAWSLRPESWEYGLHVGRLLLEQGRHREALPHLQVALALQPCQPALRLYSSLALLQQEGVSTSEEQKAVLFLHQGLEHTLALCCSQDGPHRGDVWKVTDPLSAINVQFLRGCLVLGELLQRTRPAQCHMTASQVYHTVVVLALRGVCRCVCRGQVAQQLEWVLLDAHFALLQSLTLQPPTAGKQLWVARRCQALSALIRLTTIAPCQELLNMQEKVCQIGVVTTPGSSQALCLLGIAQLAQHDDSPASERGQTALADARLSFRASVALEGTPVYGAAPEQLTAQKWWQDWMSRERKTEMKDEKQQSEGSISAGPTGEAGPAGRGGARGRGAPVRGGATAAAKISAPGRGCKHLPTAKPIPQAASRGRAAFTRTIKTEVAAKAQVKVNSRTQASLMKTTADCCPTPEKAAAEAIPAEEQVFDSSCDLPTTLNCWSHTSRLGLARAYSRSPETREQACELFREVITKAPKVHDAYIELAELLVKTDPMAAVEVYCRFPLNPVHQQTFDDAFIVGEIVHILMKQELYDHPQLGPNLIAYGKLMGLGCLEKYIEVLDGKFKTNLLKTVYAGIHDKSMEDEDLQEFFKFKCWI</sequence>
<dbReference type="AlphaFoldDB" id="A0A9D3LIW5"/>
<feature type="compositionally biased region" description="Basic and acidic residues" evidence="1">
    <location>
        <begin position="789"/>
        <end position="799"/>
    </location>
</feature>
<name>A0A9D3LIW5_ANGAN</name>
<dbReference type="SUPFAM" id="SSF49599">
    <property type="entry name" value="TRAF domain-like"/>
    <property type="match status" value="1"/>
</dbReference>
<keyword evidence="4" id="KW-1185">Reference proteome</keyword>
<dbReference type="EMBL" id="JAFIRN010000018">
    <property type="protein sequence ID" value="KAG5831061.1"/>
    <property type="molecule type" value="Genomic_DNA"/>
</dbReference>
<dbReference type="Gene3D" id="3.30.40.10">
    <property type="entry name" value="Zinc/RING finger domain, C3HC4 (zinc finger)"/>
    <property type="match status" value="1"/>
</dbReference>
<dbReference type="Gene3D" id="1.25.40.10">
    <property type="entry name" value="Tetratricopeptide repeat domain"/>
    <property type="match status" value="1"/>
</dbReference>
<feature type="region of interest" description="Disordered" evidence="1">
    <location>
        <begin position="789"/>
        <end position="859"/>
    </location>
</feature>
<dbReference type="PANTHER" id="PTHR46016">
    <property type="entry name" value="ZINC FINGER, RING/FYVE/PHD-TYPE"/>
    <property type="match status" value="1"/>
</dbReference>
<dbReference type="PANTHER" id="PTHR46016:SF1">
    <property type="entry name" value="RING-TYPE DOMAIN-CONTAINING PROTEIN"/>
    <property type="match status" value="1"/>
</dbReference>
<dbReference type="Pfam" id="PF12733">
    <property type="entry name" value="Cadherin-like"/>
    <property type="match status" value="2"/>
</dbReference>
<evidence type="ECO:0000256" key="1">
    <source>
        <dbReference type="SAM" id="MobiDB-lite"/>
    </source>
</evidence>
<dbReference type="InterPro" id="IPR051438">
    <property type="entry name" value="RNF_E3_ubiq-protein_ligase"/>
</dbReference>
<feature type="domain" description="Cadherin-like beta-sandwich-like" evidence="2">
    <location>
        <begin position="5"/>
        <end position="60"/>
    </location>
</feature>
<comment type="caution">
    <text evidence="3">The sequence shown here is derived from an EMBL/GenBank/DDBJ whole genome shotgun (WGS) entry which is preliminary data.</text>
</comment>
<organism evidence="3 4">
    <name type="scientific">Anguilla anguilla</name>
    <name type="common">European freshwater eel</name>
    <name type="synonym">Muraena anguilla</name>
    <dbReference type="NCBI Taxonomy" id="7936"/>
    <lineage>
        <taxon>Eukaryota</taxon>
        <taxon>Metazoa</taxon>
        <taxon>Chordata</taxon>
        <taxon>Craniata</taxon>
        <taxon>Vertebrata</taxon>
        <taxon>Euteleostomi</taxon>
        <taxon>Actinopterygii</taxon>
        <taxon>Neopterygii</taxon>
        <taxon>Teleostei</taxon>
        <taxon>Anguilliformes</taxon>
        <taxon>Anguillidae</taxon>
        <taxon>Anguilla</taxon>
    </lineage>
</organism>
<dbReference type="SUPFAM" id="SSF48452">
    <property type="entry name" value="TPR-like"/>
    <property type="match status" value="1"/>
</dbReference>
<dbReference type="InterPro" id="IPR011990">
    <property type="entry name" value="TPR-like_helical_dom_sf"/>
</dbReference>
<feature type="domain" description="Cadherin-like beta-sandwich-like" evidence="2">
    <location>
        <begin position="81"/>
        <end position="156"/>
    </location>
</feature>
<protein>
    <recommendedName>
        <fullName evidence="2">Cadherin-like beta-sandwich-like domain-containing protein</fullName>
    </recommendedName>
</protein>
<dbReference type="Proteomes" id="UP001044222">
    <property type="component" value="Chromosome 18"/>
</dbReference>
<accession>A0A9D3LIW5</accession>
<proteinExistence type="predicted"/>
<reference evidence="3" key="1">
    <citation type="submission" date="2021-01" db="EMBL/GenBank/DDBJ databases">
        <title>A chromosome-scale assembly of European eel, Anguilla anguilla.</title>
        <authorList>
            <person name="Henkel C."/>
            <person name="Jong-Raadsen S.A."/>
            <person name="Dufour S."/>
            <person name="Weltzien F.-A."/>
            <person name="Palstra A.P."/>
            <person name="Pelster B."/>
            <person name="Spaink H.P."/>
            <person name="Van Den Thillart G.E."/>
            <person name="Jansen H."/>
            <person name="Zahm M."/>
            <person name="Klopp C."/>
            <person name="Cedric C."/>
            <person name="Louis A."/>
            <person name="Berthelot C."/>
            <person name="Parey E."/>
            <person name="Roest Crollius H."/>
            <person name="Montfort J."/>
            <person name="Robinson-Rechavi M."/>
            <person name="Bucao C."/>
            <person name="Bouchez O."/>
            <person name="Gislard M."/>
            <person name="Lluch J."/>
            <person name="Milhes M."/>
            <person name="Lampietro C."/>
            <person name="Lopez Roques C."/>
            <person name="Donnadieu C."/>
            <person name="Braasch I."/>
            <person name="Desvignes T."/>
            <person name="Postlethwait J."/>
            <person name="Bobe J."/>
            <person name="Guiguen Y."/>
            <person name="Dirks R."/>
        </authorList>
    </citation>
    <scope>NUCLEOTIDE SEQUENCE</scope>
    <source>
        <strain evidence="3">Tag_6206</strain>
        <tissue evidence="3">Liver</tissue>
    </source>
</reference>
<evidence type="ECO:0000259" key="2">
    <source>
        <dbReference type="Pfam" id="PF12733"/>
    </source>
</evidence>
<dbReference type="GO" id="GO:0061630">
    <property type="term" value="F:ubiquitin protein ligase activity"/>
    <property type="evidence" value="ECO:0007669"/>
    <property type="project" value="TreeGrafter"/>
</dbReference>
<dbReference type="GO" id="GO:0000209">
    <property type="term" value="P:protein polyubiquitination"/>
    <property type="evidence" value="ECO:0007669"/>
    <property type="project" value="TreeGrafter"/>
</dbReference>
<dbReference type="GO" id="GO:0006511">
    <property type="term" value="P:ubiquitin-dependent protein catabolic process"/>
    <property type="evidence" value="ECO:0007669"/>
    <property type="project" value="TreeGrafter"/>
</dbReference>
<dbReference type="InterPro" id="IPR025883">
    <property type="entry name" value="Cadherin-like_domain"/>
</dbReference>
<gene>
    <name evidence="3" type="ORF">ANANG_G00299880</name>
</gene>
<evidence type="ECO:0000313" key="3">
    <source>
        <dbReference type="EMBL" id="KAG5831061.1"/>
    </source>
</evidence>
<feature type="compositionally biased region" description="Gly residues" evidence="1">
    <location>
        <begin position="813"/>
        <end position="822"/>
    </location>
</feature>
<evidence type="ECO:0000313" key="4">
    <source>
        <dbReference type="Proteomes" id="UP001044222"/>
    </source>
</evidence>